<accession>A0A6J6APD1</accession>
<feature type="domain" description="Protein SirB1 N-terminal" evidence="1">
    <location>
        <begin position="44"/>
        <end position="169"/>
    </location>
</feature>
<evidence type="ECO:0000313" key="5">
    <source>
        <dbReference type="EMBL" id="CAB4720120.1"/>
    </source>
</evidence>
<evidence type="ECO:0000313" key="4">
    <source>
        <dbReference type="EMBL" id="CAB4629726.1"/>
    </source>
</evidence>
<evidence type="ECO:0000313" key="2">
    <source>
        <dbReference type="EMBL" id="CAB4337887.1"/>
    </source>
</evidence>
<dbReference type="EMBL" id="CAEZXY010000100">
    <property type="protein sequence ID" value="CAB4720120.1"/>
    <property type="molecule type" value="Genomic_DNA"/>
</dbReference>
<dbReference type="PANTHER" id="PTHR31350">
    <property type="entry name" value="SI:DKEY-261L7.2"/>
    <property type="match status" value="1"/>
</dbReference>
<dbReference type="EMBL" id="CAFBNJ010000024">
    <property type="protein sequence ID" value="CAB4947907.1"/>
    <property type="molecule type" value="Genomic_DNA"/>
</dbReference>
<evidence type="ECO:0000313" key="3">
    <source>
        <dbReference type="EMBL" id="CAB4372159.1"/>
    </source>
</evidence>
<reference evidence="3" key="1">
    <citation type="submission" date="2020-05" db="EMBL/GenBank/DDBJ databases">
        <authorList>
            <person name="Chiriac C."/>
            <person name="Salcher M."/>
            <person name="Ghai R."/>
            <person name="Kavagutti S V."/>
        </authorList>
    </citation>
    <scope>NUCLEOTIDE SEQUENCE</scope>
</reference>
<evidence type="ECO:0000313" key="6">
    <source>
        <dbReference type="EMBL" id="CAB4783322.1"/>
    </source>
</evidence>
<sequence>MSGDESLINVDEAAFVLASHFHEDLIVEDGMARLDRLAAGCGTSLEEIRTRIFDELQFNGNSCGYYDQNNSCLDFVIEERLGIPITLSIVVMAIGRRVGRTFHGIGMPGHFLTQDATTGMYVDAFDRGALLDELACQQLFKQLHGPDAPWHQSMLAPIGPRGIIRRMLNNLAQVASLENDHRSRVVATRLRSLLPDASIWERAELARAYEASGDFEKASCVLEAVAAEAPPDEATGLRFAAAGLRARLN</sequence>
<protein>
    <submittedName>
        <fullName evidence="3">Unannotated protein</fullName>
    </submittedName>
</protein>
<name>A0A6J6APD1_9ZZZZ</name>
<dbReference type="EMBL" id="CAESAL010000018">
    <property type="protein sequence ID" value="CAB4337887.1"/>
    <property type="molecule type" value="Genomic_DNA"/>
</dbReference>
<dbReference type="EMBL" id="CAEZVC010000095">
    <property type="protein sequence ID" value="CAB4629726.1"/>
    <property type="molecule type" value="Genomic_DNA"/>
</dbReference>
<gene>
    <name evidence="4" type="ORF">UFOPK1906_01372</name>
    <name evidence="5" type="ORF">UFOPK2624_01646</name>
    <name evidence="6" type="ORF">UFOPK2969_00241</name>
    <name evidence="2" type="ORF">UFOPK3331_00726</name>
    <name evidence="7" type="ORF">UFOPK3785_00638</name>
    <name evidence="3" type="ORF">UFOPK4201_01302</name>
</gene>
<dbReference type="EMBL" id="CAFAAD010000010">
    <property type="protein sequence ID" value="CAB4783322.1"/>
    <property type="molecule type" value="Genomic_DNA"/>
</dbReference>
<dbReference type="PANTHER" id="PTHR31350:SF21">
    <property type="entry name" value="F-BOX ONLY PROTEIN 21"/>
    <property type="match status" value="1"/>
</dbReference>
<organism evidence="3">
    <name type="scientific">freshwater metagenome</name>
    <dbReference type="NCBI Taxonomy" id="449393"/>
    <lineage>
        <taxon>unclassified sequences</taxon>
        <taxon>metagenomes</taxon>
        <taxon>ecological metagenomes</taxon>
    </lineage>
</organism>
<dbReference type="AlphaFoldDB" id="A0A6J6APD1"/>
<evidence type="ECO:0000313" key="7">
    <source>
        <dbReference type="EMBL" id="CAB4947907.1"/>
    </source>
</evidence>
<dbReference type="InterPro" id="IPR032698">
    <property type="entry name" value="SirB1_N"/>
</dbReference>
<dbReference type="EMBL" id="CAEUNJ010000058">
    <property type="protein sequence ID" value="CAB4372159.1"/>
    <property type="molecule type" value="Genomic_DNA"/>
</dbReference>
<evidence type="ECO:0000259" key="1">
    <source>
        <dbReference type="Pfam" id="PF13369"/>
    </source>
</evidence>
<proteinExistence type="predicted"/>
<dbReference type="Pfam" id="PF13369">
    <property type="entry name" value="Transglut_core2"/>
    <property type="match status" value="1"/>
</dbReference>